<protein>
    <recommendedName>
        <fullName evidence="3">Pre-rRNA-processing protein ESF2</fullName>
    </recommendedName>
    <alternativeName>
        <fullName evidence="7">18S rRNA factor 2</fullName>
    </alternativeName>
    <alternativeName>
        <fullName evidence="4">Pre-rRNA-processing protein esf2</fullName>
    </alternativeName>
</protein>
<dbReference type="CDD" id="cd12263">
    <property type="entry name" value="RRM_ABT1_like"/>
    <property type="match status" value="1"/>
</dbReference>
<dbReference type="HOGENOM" id="CLU_054086_0_0_1"/>
<keyword evidence="5 8" id="KW-0694">RNA-binding</keyword>
<dbReference type="GO" id="GO:0003723">
    <property type="term" value="F:RNA binding"/>
    <property type="evidence" value="ECO:0007669"/>
    <property type="project" value="UniProtKB-UniRule"/>
</dbReference>
<dbReference type="eggNOG" id="KOG3152">
    <property type="taxonomic scope" value="Eukaryota"/>
</dbReference>
<evidence type="ECO:0000259" key="10">
    <source>
        <dbReference type="PROSITE" id="PS50102"/>
    </source>
</evidence>
<dbReference type="PANTHER" id="PTHR12311">
    <property type="entry name" value="ACTIVATOR OF BASAL TRANSCRIPTION 1"/>
    <property type="match status" value="1"/>
</dbReference>
<evidence type="ECO:0000313" key="12">
    <source>
        <dbReference type="Proteomes" id="UP000000707"/>
    </source>
</evidence>
<evidence type="ECO:0000256" key="8">
    <source>
        <dbReference type="PROSITE-ProRule" id="PRU00176"/>
    </source>
</evidence>
<dbReference type="STRING" id="590646.G3B9L5"/>
<dbReference type="GO" id="GO:0000480">
    <property type="term" value="P:endonucleolytic cleavage in 5'-ETS of tricistronic rRNA transcript (SSU-rRNA, 5.8S rRNA, LSU-rRNA)"/>
    <property type="evidence" value="ECO:0007669"/>
    <property type="project" value="TreeGrafter"/>
</dbReference>
<sequence length="302" mass="35479">MLDSEYESTAKKLSSKVHSDSEDDFNYSEDEYPIVKVQKKSYVNEQEQNEEEEPDDEENETGEGAQLTDDEVDEITQVKSKTRRKLKGLTPEQLEKEQKRIKKTGVCYLSSIPPYMKPSKLRSILSRFGKIDRLFLKPEDQKSYKRRVKYGGNKKRNYTEGWVEFLSKKDAKLCVDTMNGNIIGGKKTSYYYDDILNIKYLKNFKWMDLTQQISRENEIKQSKLALELSQQQKLNKTFVNNLDQSKMIKNIKRKKGTDQDDDVEIRRNFKQRNVTSTRADAKDDLKKNKPNEQLNDFLSKVF</sequence>
<evidence type="ECO:0000256" key="9">
    <source>
        <dbReference type="SAM" id="MobiDB-lite"/>
    </source>
</evidence>
<dbReference type="InterPro" id="IPR034353">
    <property type="entry name" value="ABT1/ESF2_RRM"/>
</dbReference>
<evidence type="ECO:0000256" key="4">
    <source>
        <dbReference type="ARBA" id="ARBA00021800"/>
    </source>
</evidence>
<dbReference type="PROSITE" id="PS50102">
    <property type="entry name" value="RRM"/>
    <property type="match status" value="1"/>
</dbReference>
<feature type="region of interest" description="Disordered" evidence="9">
    <location>
        <begin position="1"/>
        <end position="84"/>
    </location>
</feature>
<dbReference type="OrthoDB" id="287393at2759"/>
<dbReference type="InterPro" id="IPR035979">
    <property type="entry name" value="RBD_domain_sf"/>
</dbReference>
<dbReference type="Proteomes" id="UP000000707">
    <property type="component" value="Unassembled WGS sequence"/>
</dbReference>
<keyword evidence="6" id="KW-0539">Nucleus</keyword>
<dbReference type="AlphaFoldDB" id="G3B9L5"/>
<dbReference type="GO" id="GO:0034462">
    <property type="term" value="P:small-subunit processome assembly"/>
    <property type="evidence" value="ECO:0007669"/>
    <property type="project" value="TreeGrafter"/>
</dbReference>
<dbReference type="PANTHER" id="PTHR12311:SF7">
    <property type="entry name" value="ACTIVATOR OF BASAL TRANSCRIPTION 1"/>
    <property type="match status" value="1"/>
</dbReference>
<name>G3B9L5_CANTC</name>
<dbReference type="InterPro" id="IPR039119">
    <property type="entry name" value="ABT1/Esf2"/>
</dbReference>
<feature type="domain" description="RRM" evidence="10">
    <location>
        <begin position="105"/>
        <end position="203"/>
    </location>
</feature>
<dbReference type="GO" id="GO:0005730">
    <property type="term" value="C:nucleolus"/>
    <property type="evidence" value="ECO:0007669"/>
    <property type="project" value="UniProtKB-SubCell"/>
</dbReference>
<dbReference type="GO" id="GO:0000472">
    <property type="term" value="P:endonucleolytic cleavage to generate mature 5'-end of SSU-rRNA from (SSU-rRNA, 5.8S rRNA, LSU-rRNA)"/>
    <property type="evidence" value="ECO:0007669"/>
    <property type="project" value="TreeGrafter"/>
</dbReference>
<evidence type="ECO:0000313" key="11">
    <source>
        <dbReference type="EMBL" id="EGV61922.1"/>
    </source>
</evidence>
<evidence type="ECO:0000256" key="2">
    <source>
        <dbReference type="ARBA" id="ARBA00005819"/>
    </source>
</evidence>
<dbReference type="SMART" id="SM00360">
    <property type="entry name" value="RRM"/>
    <property type="match status" value="1"/>
</dbReference>
<evidence type="ECO:0000256" key="3">
    <source>
        <dbReference type="ARBA" id="ARBA00013906"/>
    </source>
</evidence>
<keyword evidence="12" id="KW-1185">Reference proteome</keyword>
<comment type="subcellular location">
    <subcellularLocation>
        <location evidence="1">Nucleus</location>
        <location evidence="1">Nucleolus</location>
    </subcellularLocation>
</comment>
<dbReference type="Gene3D" id="3.30.70.330">
    <property type="match status" value="1"/>
</dbReference>
<evidence type="ECO:0000256" key="7">
    <source>
        <dbReference type="ARBA" id="ARBA00032634"/>
    </source>
</evidence>
<organism evidence="12">
    <name type="scientific">Candida tenuis (strain ATCC 10573 / BCRC 21748 / CBS 615 / JCM 9827 / NBRC 10315 / NRRL Y-1498 / VKM Y-70)</name>
    <name type="common">Yeast</name>
    <name type="synonym">Yamadazyma tenuis</name>
    <dbReference type="NCBI Taxonomy" id="590646"/>
    <lineage>
        <taxon>Eukaryota</taxon>
        <taxon>Fungi</taxon>
        <taxon>Dikarya</taxon>
        <taxon>Ascomycota</taxon>
        <taxon>Saccharomycotina</taxon>
        <taxon>Pichiomycetes</taxon>
        <taxon>Debaryomycetaceae</taxon>
        <taxon>Yamadazyma</taxon>
    </lineage>
</organism>
<dbReference type="GeneID" id="18250438"/>
<dbReference type="InterPro" id="IPR000504">
    <property type="entry name" value="RRM_dom"/>
</dbReference>
<reference evidence="11 12" key="1">
    <citation type="journal article" date="2011" name="Proc. Natl. Acad. Sci. U.S.A.">
        <title>Comparative genomics of xylose-fermenting fungi for enhanced biofuel production.</title>
        <authorList>
            <person name="Wohlbach D.J."/>
            <person name="Kuo A."/>
            <person name="Sato T.K."/>
            <person name="Potts K.M."/>
            <person name="Salamov A.A."/>
            <person name="LaButti K.M."/>
            <person name="Sun H."/>
            <person name="Clum A."/>
            <person name="Pangilinan J.L."/>
            <person name="Lindquist E.A."/>
            <person name="Lucas S."/>
            <person name="Lapidus A."/>
            <person name="Jin M."/>
            <person name="Gunawan C."/>
            <person name="Balan V."/>
            <person name="Dale B.E."/>
            <person name="Jeffries T.W."/>
            <person name="Zinkel R."/>
            <person name="Barry K.W."/>
            <person name="Grigoriev I.V."/>
            <person name="Gasch A.P."/>
        </authorList>
    </citation>
    <scope>NUCLEOTIDE SEQUENCE [LARGE SCALE GENOMIC DNA]</scope>
    <source>
        <strain evidence="12">ATCC 10573 / BCRC 21748 / CBS 615 / JCM 9827 / NBRC 10315 / NRRL Y-1498 / VKM Y-70</strain>
    </source>
</reference>
<dbReference type="GO" id="GO:0000447">
    <property type="term" value="P:endonucleolytic cleavage in ITS1 to separate SSU-rRNA from 5.8S rRNA and LSU-rRNA from tricistronic rRNA transcript (SSU-rRNA, 5.8S rRNA, LSU-rRNA)"/>
    <property type="evidence" value="ECO:0007669"/>
    <property type="project" value="TreeGrafter"/>
</dbReference>
<proteinExistence type="inferred from homology"/>
<accession>G3B9L5</accession>
<dbReference type="InterPro" id="IPR012677">
    <property type="entry name" value="Nucleotide-bd_a/b_plait_sf"/>
</dbReference>
<evidence type="ECO:0000256" key="1">
    <source>
        <dbReference type="ARBA" id="ARBA00004604"/>
    </source>
</evidence>
<comment type="similarity">
    <text evidence="2">Belongs to the ESF2/ABP1 family.</text>
</comment>
<feature type="compositionally biased region" description="Acidic residues" evidence="9">
    <location>
        <begin position="21"/>
        <end position="32"/>
    </location>
</feature>
<evidence type="ECO:0000256" key="5">
    <source>
        <dbReference type="ARBA" id="ARBA00022884"/>
    </source>
</evidence>
<dbReference type="KEGG" id="cten:18250438"/>
<dbReference type="EMBL" id="GL996527">
    <property type="protein sequence ID" value="EGV61922.1"/>
    <property type="molecule type" value="Genomic_DNA"/>
</dbReference>
<feature type="compositionally biased region" description="Acidic residues" evidence="9">
    <location>
        <begin position="47"/>
        <end position="61"/>
    </location>
</feature>
<dbReference type="SUPFAM" id="SSF54928">
    <property type="entry name" value="RNA-binding domain, RBD"/>
    <property type="match status" value="1"/>
</dbReference>
<gene>
    <name evidence="11" type="ORF">CANTEDRAFT_94796</name>
</gene>
<evidence type="ECO:0000256" key="6">
    <source>
        <dbReference type="ARBA" id="ARBA00023242"/>
    </source>
</evidence>